<dbReference type="InterPro" id="IPR003339">
    <property type="entry name" value="ABC/ECF_trnsptr_transmembrane"/>
</dbReference>
<evidence type="ECO:0000256" key="5">
    <source>
        <dbReference type="SAM" id="Phobius"/>
    </source>
</evidence>
<dbReference type="AlphaFoldDB" id="A0A845QHN2"/>
<dbReference type="GO" id="GO:0005886">
    <property type="term" value="C:plasma membrane"/>
    <property type="evidence" value="ECO:0007669"/>
    <property type="project" value="UniProtKB-ARBA"/>
</dbReference>
<feature type="transmembrane region" description="Helical" evidence="5">
    <location>
        <begin position="132"/>
        <end position="153"/>
    </location>
</feature>
<feature type="transmembrane region" description="Helical" evidence="5">
    <location>
        <begin position="231"/>
        <end position="252"/>
    </location>
</feature>
<keyword evidence="7" id="KW-1185">Reference proteome</keyword>
<accession>A0A845QHN2</accession>
<feature type="transmembrane region" description="Helical" evidence="5">
    <location>
        <begin position="102"/>
        <end position="126"/>
    </location>
</feature>
<comment type="subcellular location">
    <subcellularLocation>
        <location evidence="1">Membrane</location>
        <topology evidence="1">Multi-pass membrane protein</topology>
    </subcellularLocation>
</comment>
<comment type="caution">
    <text evidence="6">The sequence shown here is derived from an EMBL/GenBank/DDBJ whole genome shotgun (WGS) entry which is preliminary data.</text>
</comment>
<dbReference type="Proteomes" id="UP000446866">
    <property type="component" value="Unassembled WGS sequence"/>
</dbReference>
<evidence type="ECO:0000256" key="3">
    <source>
        <dbReference type="ARBA" id="ARBA00022989"/>
    </source>
</evidence>
<feature type="transmembrane region" description="Helical" evidence="5">
    <location>
        <begin position="62"/>
        <end position="81"/>
    </location>
</feature>
<dbReference type="EMBL" id="QXWK01000014">
    <property type="protein sequence ID" value="NBH61652.1"/>
    <property type="molecule type" value="Genomic_DNA"/>
</dbReference>
<name>A0A845QHN2_9FIRM</name>
<reference evidence="6 7" key="1">
    <citation type="submission" date="2018-08" db="EMBL/GenBank/DDBJ databases">
        <title>Murine metabolic-syndrome-specific gut microbial biobank.</title>
        <authorList>
            <person name="Liu C."/>
        </authorList>
    </citation>
    <scope>NUCLEOTIDE SEQUENCE [LARGE SCALE GENOMIC DNA]</scope>
    <source>
        <strain evidence="6 7">28</strain>
    </source>
</reference>
<gene>
    <name evidence="6" type="ORF">D0435_08310</name>
</gene>
<feature type="transmembrane region" description="Helical" evidence="5">
    <location>
        <begin position="272"/>
        <end position="291"/>
    </location>
</feature>
<keyword evidence="2 5" id="KW-0812">Transmembrane</keyword>
<protein>
    <submittedName>
        <fullName evidence="6">Energy-coupling factor transporter transmembrane protein EcfT</fullName>
    </submittedName>
</protein>
<evidence type="ECO:0000256" key="2">
    <source>
        <dbReference type="ARBA" id="ARBA00022692"/>
    </source>
</evidence>
<feature type="transmembrane region" description="Helical" evidence="5">
    <location>
        <begin position="21"/>
        <end position="50"/>
    </location>
</feature>
<keyword evidence="4 5" id="KW-0472">Membrane</keyword>
<dbReference type="CDD" id="cd16914">
    <property type="entry name" value="EcfT"/>
    <property type="match status" value="1"/>
</dbReference>
<sequence>MENKGLGETAEFCSYHPLVNITYFALVIGITMFSISPYFLAVTLVFSWSYAFVLKGFKSLKLNLSVSLAMLLIMVIINMFFNNNGETVLFYINTNRITAESIAYGFASAIMLIAVVVWFSCFNVIITADKLIYLFGKVAPVLGLTLSMIFRFIPLLKNRFAEITLGQKCMKRSHAEGNLIRRARQLLKEVSILIAWSLEASIESADSMEARGYGLKGRTSFHLFKFSRRDIAMLILMAVTAAPVLIGAYLGVTNMYFYPKLVFPQLDLTTALVLLSYVILAASPMIIDIIGEYKWKQLDLNM</sequence>
<organism evidence="6 7">
    <name type="scientific">Anaerotruncus colihominis</name>
    <dbReference type="NCBI Taxonomy" id="169435"/>
    <lineage>
        <taxon>Bacteria</taxon>
        <taxon>Bacillati</taxon>
        <taxon>Bacillota</taxon>
        <taxon>Clostridia</taxon>
        <taxon>Eubacteriales</taxon>
        <taxon>Oscillospiraceae</taxon>
        <taxon>Anaerotruncus</taxon>
    </lineage>
</organism>
<evidence type="ECO:0000256" key="4">
    <source>
        <dbReference type="ARBA" id="ARBA00023136"/>
    </source>
</evidence>
<evidence type="ECO:0000313" key="6">
    <source>
        <dbReference type="EMBL" id="NBH61652.1"/>
    </source>
</evidence>
<keyword evidence="3 5" id="KW-1133">Transmembrane helix</keyword>
<dbReference type="Pfam" id="PF02361">
    <property type="entry name" value="CbiQ"/>
    <property type="match status" value="1"/>
</dbReference>
<evidence type="ECO:0000313" key="7">
    <source>
        <dbReference type="Proteomes" id="UP000446866"/>
    </source>
</evidence>
<evidence type="ECO:0000256" key="1">
    <source>
        <dbReference type="ARBA" id="ARBA00004141"/>
    </source>
</evidence>
<dbReference type="RefSeq" id="WP_160201938.1">
    <property type="nucleotide sequence ID" value="NZ_QXWK01000014.1"/>
</dbReference>
<proteinExistence type="predicted"/>